<evidence type="ECO:0000313" key="2">
    <source>
        <dbReference type="EMBL" id="SMF81490.1"/>
    </source>
</evidence>
<reference evidence="3" key="1">
    <citation type="submission" date="2017-04" db="EMBL/GenBank/DDBJ databases">
        <authorList>
            <person name="Varghese N."/>
            <person name="Submissions S."/>
        </authorList>
    </citation>
    <scope>NUCLEOTIDE SEQUENCE [LARGE SCALE GENOMIC DNA]</scope>
    <source>
        <strain evidence="3">Ballard 720</strain>
    </source>
</reference>
<dbReference type="InterPro" id="IPR001853">
    <property type="entry name" value="DSBA-like_thioredoxin_dom"/>
</dbReference>
<keyword evidence="2" id="KW-0413">Isomerase</keyword>
<keyword evidence="3" id="KW-1185">Reference proteome</keyword>
<dbReference type="GO" id="GO:0016491">
    <property type="term" value="F:oxidoreductase activity"/>
    <property type="evidence" value="ECO:0007669"/>
    <property type="project" value="InterPro"/>
</dbReference>
<feature type="domain" description="DSBA-like thioredoxin" evidence="1">
    <location>
        <begin position="13"/>
        <end position="211"/>
    </location>
</feature>
<accession>A0A1X7H8D7</accession>
<dbReference type="Gene3D" id="3.40.30.10">
    <property type="entry name" value="Glutaredoxin"/>
    <property type="match status" value="1"/>
</dbReference>
<proteinExistence type="predicted"/>
<dbReference type="RefSeq" id="WP_085230699.1">
    <property type="nucleotide sequence ID" value="NZ_BSQD01000020.1"/>
</dbReference>
<dbReference type="STRING" id="28094.SAMN06295900_12375"/>
<dbReference type="OrthoDB" id="9799122at2"/>
<organism evidence="2 3">
    <name type="scientific">Trinickia caryophylli</name>
    <name type="common">Paraburkholderia caryophylli</name>
    <dbReference type="NCBI Taxonomy" id="28094"/>
    <lineage>
        <taxon>Bacteria</taxon>
        <taxon>Pseudomonadati</taxon>
        <taxon>Pseudomonadota</taxon>
        <taxon>Betaproteobacteria</taxon>
        <taxon>Burkholderiales</taxon>
        <taxon>Burkholderiaceae</taxon>
        <taxon>Trinickia</taxon>
    </lineage>
</organism>
<evidence type="ECO:0000259" key="1">
    <source>
        <dbReference type="Pfam" id="PF01323"/>
    </source>
</evidence>
<sequence>MLDKDQTMTDALTVEIWHDVICPICPIGVRRFRKALDQFDGRDRVKVVYRSYRLMRNVVPHSVDEHIAHKFGRGQKAAPILKQVSQVAAQEGITYDLENTLAGDTLDAHRLLYLAGADGKQKALIERFHRGYFSEHANLFDPDALLRLAVEAGLDEPSVADVLDGDRFTANVEADQAEAHARGIRSVPHFLIDRRISVSGGQAPEDFLAALNSTWTSRPPLEGNSSAELSCGDDGCYAPIRS</sequence>
<name>A0A1X7H8D7_TRICW</name>
<dbReference type="GO" id="GO:0016853">
    <property type="term" value="F:isomerase activity"/>
    <property type="evidence" value="ECO:0007669"/>
    <property type="project" value="UniProtKB-KW"/>
</dbReference>
<dbReference type="CDD" id="cd03024">
    <property type="entry name" value="DsbA_FrnE"/>
    <property type="match status" value="1"/>
</dbReference>
<dbReference type="InterPro" id="IPR036249">
    <property type="entry name" value="Thioredoxin-like_sf"/>
</dbReference>
<dbReference type="EMBL" id="FXAH01000023">
    <property type="protein sequence ID" value="SMF81490.1"/>
    <property type="molecule type" value="Genomic_DNA"/>
</dbReference>
<gene>
    <name evidence="2" type="ORF">SAMN06295900_12375</name>
</gene>
<dbReference type="SUPFAM" id="SSF52833">
    <property type="entry name" value="Thioredoxin-like"/>
    <property type="match status" value="1"/>
</dbReference>
<protein>
    <submittedName>
        <fullName evidence="2">Predicted dithiol-disulfide isomerase, DsbA family</fullName>
    </submittedName>
</protein>
<dbReference type="GeneID" id="95553033"/>
<dbReference type="Proteomes" id="UP000192911">
    <property type="component" value="Unassembled WGS sequence"/>
</dbReference>
<dbReference type="Pfam" id="PF01323">
    <property type="entry name" value="DSBA"/>
    <property type="match status" value="1"/>
</dbReference>
<evidence type="ECO:0000313" key="3">
    <source>
        <dbReference type="Proteomes" id="UP000192911"/>
    </source>
</evidence>
<dbReference type="PANTHER" id="PTHR13887:SF41">
    <property type="entry name" value="THIOREDOXIN SUPERFAMILY PROTEIN"/>
    <property type="match status" value="1"/>
</dbReference>
<dbReference type="PANTHER" id="PTHR13887">
    <property type="entry name" value="GLUTATHIONE S-TRANSFERASE KAPPA"/>
    <property type="match status" value="1"/>
</dbReference>
<dbReference type="AlphaFoldDB" id="A0A1X7H8D7"/>